<dbReference type="STRING" id="569365.A0A0D2DIN2"/>
<dbReference type="HOGENOM" id="CLU_023205_2_1_1"/>
<dbReference type="PANTHER" id="PTHR43625:SF78">
    <property type="entry name" value="PYRIDOXAL REDUCTASE-RELATED"/>
    <property type="match status" value="1"/>
</dbReference>
<dbReference type="SUPFAM" id="SSF51430">
    <property type="entry name" value="NAD(P)-linked oxidoreductase"/>
    <property type="match status" value="1"/>
</dbReference>
<evidence type="ECO:0000313" key="3">
    <source>
        <dbReference type="EMBL" id="KIW35529.1"/>
    </source>
</evidence>
<organism evidence="3 4">
    <name type="scientific">Cladophialophora immunda</name>
    <dbReference type="NCBI Taxonomy" id="569365"/>
    <lineage>
        <taxon>Eukaryota</taxon>
        <taxon>Fungi</taxon>
        <taxon>Dikarya</taxon>
        <taxon>Ascomycota</taxon>
        <taxon>Pezizomycotina</taxon>
        <taxon>Eurotiomycetes</taxon>
        <taxon>Chaetothyriomycetidae</taxon>
        <taxon>Chaetothyriales</taxon>
        <taxon>Herpotrichiellaceae</taxon>
        <taxon>Cladophialophora</taxon>
    </lineage>
</organism>
<dbReference type="OrthoDB" id="37537at2759"/>
<dbReference type="RefSeq" id="XP_016255745.1">
    <property type="nucleotide sequence ID" value="XM_016388817.1"/>
</dbReference>
<evidence type="ECO:0000256" key="1">
    <source>
        <dbReference type="ARBA" id="ARBA00023002"/>
    </source>
</evidence>
<reference evidence="3 4" key="1">
    <citation type="submission" date="2015-01" db="EMBL/GenBank/DDBJ databases">
        <title>The Genome Sequence of Cladophialophora immunda CBS83496.</title>
        <authorList>
            <consortium name="The Broad Institute Genomics Platform"/>
            <person name="Cuomo C."/>
            <person name="de Hoog S."/>
            <person name="Gorbushina A."/>
            <person name="Stielow B."/>
            <person name="Teixiera M."/>
            <person name="Abouelleil A."/>
            <person name="Chapman S.B."/>
            <person name="Priest M."/>
            <person name="Young S.K."/>
            <person name="Wortman J."/>
            <person name="Nusbaum C."/>
            <person name="Birren B."/>
        </authorList>
    </citation>
    <scope>NUCLEOTIDE SEQUENCE [LARGE SCALE GENOMIC DNA]</scope>
    <source>
        <strain evidence="3 4">CBS 83496</strain>
    </source>
</reference>
<dbReference type="GO" id="GO:0016491">
    <property type="term" value="F:oxidoreductase activity"/>
    <property type="evidence" value="ECO:0007669"/>
    <property type="project" value="UniProtKB-KW"/>
</dbReference>
<dbReference type="Pfam" id="PF00248">
    <property type="entry name" value="Aldo_ket_red"/>
    <property type="match status" value="1"/>
</dbReference>
<proteinExistence type="predicted"/>
<protein>
    <recommendedName>
        <fullName evidence="2">NADP-dependent oxidoreductase domain-containing protein</fullName>
    </recommendedName>
</protein>
<dbReference type="PANTHER" id="PTHR43625">
    <property type="entry name" value="AFLATOXIN B1 ALDEHYDE REDUCTASE"/>
    <property type="match status" value="1"/>
</dbReference>
<dbReference type="InterPro" id="IPR036812">
    <property type="entry name" value="NAD(P)_OxRdtase_dom_sf"/>
</dbReference>
<dbReference type="CDD" id="cd19077">
    <property type="entry name" value="AKR_AKR8A1-2"/>
    <property type="match status" value="1"/>
</dbReference>
<dbReference type="GO" id="GO:0005737">
    <property type="term" value="C:cytoplasm"/>
    <property type="evidence" value="ECO:0007669"/>
    <property type="project" value="TreeGrafter"/>
</dbReference>
<name>A0A0D2DIN2_9EURO</name>
<dbReference type="Proteomes" id="UP000054466">
    <property type="component" value="Unassembled WGS sequence"/>
</dbReference>
<dbReference type="EMBL" id="KN847040">
    <property type="protein sequence ID" value="KIW35529.1"/>
    <property type="molecule type" value="Genomic_DNA"/>
</dbReference>
<evidence type="ECO:0000313" key="4">
    <source>
        <dbReference type="Proteomes" id="UP000054466"/>
    </source>
</evidence>
<dbReference type="InterPro" id="IPR050791">
    <property type="entry name" value="Aldo-Keto_reductase"/>
</dbReference>
<feature type="domain" description="NADP-dependent oxidoreductase" evidence="2">
    <location>
        <begin position="16"/>
        <end position="322"/>
    </location>
</feature>
<dbReference type="InterPro" id="IPR023210">
    <property type="entry name" value="NADP_OxRdtase_dom"/>
</dbReference>
<dbReference type="GeneID" id="27341413"/>
<gene>
    <name evidence="3" type="ORF">PV07_02219</name>
</gene>
<dbReference type="AlphaFoldDB" id="A0A0D2DIN2"/>
<keyword evidence="4" id="KW-1185">Reference proteome</keyword>
<dbReference type="VEuPathDB" id="FungiDB:PV07_02219"/>
<keyword evidence="1" id="KW-0560">Oxidoreductase</keyword>
<sequence>MPQIPLLSGLSPEVGPIAYGMMGLTWDDPNPPKEQSLATMRAAFEAGATLWNAGTLYGTPEYNSSHLLAEYFSRYPEDADKVVVSIKGATVPPPKYIDGTPGNIRRDIDRCLSVLSGKKAIDIFELGRVDPLVPIEESLQALSALAKEGKIRGIGLTEVSAETIRRAVAVIPIAAVEVELSLAATDVLYNGIAATCAELNIPLVAWGAMGRGMFTTKHVQCNADIPEGDHRKHMPKFQDDVLQQNNRLIDEVAKLAERKQCTLPQVALAWVSTLSQSIMPDRTRLPLIIPLAGSSAPQRVEENMKAVDVKLTKDEMKEIWDILEANPIKGDRYPPHIQAFSQY</sequence>
<dbReference type="Gene3D" id="3.20.20.100">
    <property type="entry name" value="NADP-dependent oxidoreductase domain"/>
    <property type="match status" value="1"/>
</dbReference>
<evidence type="ECO:0000259" key="2">
    <source>
        <dbReference type="Pfam" id="PF00248"/>
    </source>
</evidence>
<accession>A0A0D2DIN2</accession>